<dbReference type="NCBIfam" id="TIGR00756">
    <property type="entry name" value="PPR"/>
    <property type="match status" value="2"/>
</dbReference>
<feature type="repeat" description="PPR" evidence="2">
    <location>
        <begin position="500"/>
        <end position="534"/>
    </location>
</feature>
<dbReference type="InterPro" id="IPR011990">
    <property type="entry name" value="TPR-like_helical_dom_sf"/>
</dbReference>
<evidence type="ECO:0000256" key="2">
    <source>
        <dbReference type="PROSITE-ProRule" id="PRU00708"/>
    </source>
</evidence>
<accession>A0AAW0LXT7</accession>
<dbReference type="GO" id="GO:0009451">
    <property type="term" value="P:RNA modification"/>
    <property type="evidence" value="ECO:0007669"/>
    <property type="project" value="InterPro"/>
</dbReference>
<dbReference type="PANTHER" id="PTHR47926:SF347">
    <property type="entry name" value="PENTATRICOPEPTIDE REPEAT-CONTAINING PROTEIN"/>
    <property type="match status" value="1"/>
</dbReference>
<dbReference type="Proteomes" id="UP000237347">
    <property type="component" value="Unassembled WGS sequence"/>
</dbReference>
<dbReference type="PROSITE" id="PS51375">
    <property type="entry name" value="PPR"/>
    <property type="match status" value="2"/>
</dbReference>
<evidence type="ECO:0000313" key="4">
    <source>
        <dbReference type="Proteomes" id="UP000237347"/>
    </source>
</evidence>
<sequence>MMRELGIIKEPGYSRIEVQNGSQFFFMGDVSHKQSKELYELIREMTCILKDAVLPDPNVVRLTSHLPKTTHLGLKILSMQVQPHNFPSLNLKPTTIEGSCGLLCSTGVQVEPRTMLFYCRNAYLEKSIRRGEESCPMVVVGYDPMRDLGTDHVLFDNLREKLGFMNAMIAGSGVKSLLQDETDWFYSRQYTFASVFRACATLATLEHGKQAHGVMIKCQIRENVVVNSALMDMYFKCSSLSDGHRVFDKSLNRNVVMWTALISGYGQHGKVVEVLESFHRMKTEGFKPNYVTFLSVLSACSHGGLLDEGWAYFSSMNKDYGIQPRGQHYAAIVDLLGRAGRLQEAYEFVLNSPCKEHSVIWGALLGACRLHGDMNLVKLAAKKFFELEPENPGKYVVLSNAYATSGFWENAAEVRAVMRESGIIKEPGYSRIEIEGSCGTVVHYWSASGTKNLCSSIAGMHICKRVYEVEKNPCTNVILYVKSGDLGTAHVLFDNLQEKSLVSWNAMIAGYVQKGLEEVGLNLYYKMRQTGFIPDQYTFASVFRACATLATLEHGKQAHGVMIKSQIRENVVVNSGLTDMYFKCSSLSDGHWVFDKSLNRNVVMRTALISGYGQHGKVVEVLESFHRMKTGSHRGLLDEGWAYFSSMTKDYGIQPRGQHYAAIVDLLGHAGQLQEANELGKACKEHSVI</sequence>
<dbReference type="FunFam" id="1.25.40.10:FF:000090">
    <property type="entry name" value="Pentatricopeptide repeat-containing protein, chloroplastic"/>
    <property type="match status" value="1"/>
</dbReference>
<dbReference type="EMBL" id="PKMF04000045">
    <property type="protein sequence ID" value="KAK7855447.1"/>
    <property type="molecule type" value="Genomic_DNA"/>
</dbReference>
<keyword evidence="4" id="KW-1185">Reference proteome</keyword>
<proteinExistence type="predicted"/>
<dbReference type="Pfam" id="PF20431">
    <property type="entry name" value="E_motif"/>
    <property type="match status" value="1"/>
</dbReference>
<keyword evidence="1" id="KW-0677">Repeat</keyword>
<dbReference type="PANTHER" id="PTHR47926">
    <property type="entry name" value="PENTATRICOPEPTIDE REPEAT-CONTAINING PROTEIN"/>
    <property type="match status" value="1"/>
</dbReference>
<reference evidence="3 4" key="1">
    <citation type="journal article" date="2018" name="Sci. Data">
        <title>The draft genome sequence of cork oak.</title>
        <authorList>
            <person name="Ramos A.M."/>
            <person name="Usie A."/>
            <person name="Barbosa P."/>
            <person name="Barros P.M."/>
            <person name="Capote T."/>
            <person name="Chaves I."/>
            <person name="Simoes F."/>
            <person name="Abreu I."/>
            <person name="Carrasquinho I."/>
            <person name="Faro C."/>
            <person name="Guimaraes J.B."/>
            <person name="Mendonca D."/>
            <person name="Nobrega F."/>
            <person name="Rodrigues L."/>
            <person name="Saibo N.J.M."/>
            <person name="Varela M.C."/>
            <person name="Egas C."/>
            <person name="Matos J."/>
            <person name="Miguel C.M."/>
            <person name="Oliveira M.M."/>
            <person name="Ricardo C.P."/>
            <person name="Goncalves S."/>
        </authorList>
    </citation>
    <scope>NUCLEOTIDE SEQUENCE [LARGE SCALE GENOMIC DNA]</scope>
    <source>
        <strain evidence="4">cv. HL8</strain>
    </source>
</reference>
<organism evidence="3 4">
    <name type="scientific">Quercus suber</name>
    <name type="common">Cork oak</name>
    <dbReference type="NCBI Taxonomy" id="58331"/>
    <lineage>
        <taxon>Eukaryota</taxon>
        <taxon>Viridiplantae</taxon>
        <taxon>Streptophyta</taxon>
        <taxon>Embryophyta</taxon>
        <taxon>Tracheophyta</taxon>
        <taxon>Spermatophyta</taxon>
        <taxon>Magnoliopsida</taxon>
        <taxon>eudicotyledons</taxon>
        <taxon>Gunneridae</taxon>
        <taxon>Pentapetalae</taxon>
        <taxon>rosids</taxon>
        <taxon>fabids</taxon>
        <taxon>Fagales</taxon>
        <taxon>Fagaceae</taxon>
        <taxon>Quercus</taxon>
    </lineage>
</organism>
<dbReference type="GO" id="GO:0003723">
    <property type="term" value="F:RNA binding"/>
    <property type="evidence" value="ECO:0007669"/>
    <property type="project" value="InterPro"/>
</dbReference>
<dbReference type="AlphaFoldDB" id="A0AAW0LXT7"/>
<evidence type="ECO:0000256" key="1">
    <source>
        <dbReference type="ARBA" id="ARBA00022737"/>
    </source>
</evidence>
<feature type="repeat" description="PPR" evidence="2">
    <location>
        <begin position="254"/>
        <end position="288"/>
    </location>
</feature>
<dbReference type="InterPro" id="IPR046848">
    <property type="entry name" value="E_motif"/>
</dbReference>
<dbReference type="InterPro" id="IPR002885">
    <property type="entry name" value="PPR_rpt"/>
</dbReference>
<comment type="caution">
    <text evidence="3">The sequence shown here is derived from an EMBL/GenBank/DDBJ whole genome shotgun (WGS) entry which is preliminary data.</text>
</comment>
<evidence type="ECO:0000313" key="3">
    <source>
        <dbReference type="EMBL" id="KAK7855447.1"/>
    </source>
</evidence>
<dbReference type="Pfam" id="PF13041">
    <property type="entry name" value="PPR_2"/>
    <property type="match status" value="2"/>
</dbReference>
<dbReference type="InterPro" id="IPR046960">
    <property type="entry name" value="PPR_At4g14850-like_plant"/>
</dbReference>
<dbReference type="Pfam" id="PF01535">
    <property type="entry name" value="PPR"/>
    <property type="match status" value="1"/>
</dbReference>
<dbReference type="Gene3D" id="1.25.40.10">
    <property type="entry name" value="Tetratricopeptide repeat domain"/>
    <property type="match status" value="5"/>
</dbReference>
<name>A0AAW0LXT7_QUESU</name>
<gene>
    <name evidence="3" type="primary">PCMP-E12_0</name>
    <name evidence="3" type="ORF">CFP56_027776</name>
</gene>
<protein>
    <submittedName>
        <fullName evidence="3">Pentatricopeptide repeat-containing protein</fullName>
    </submittedName>
</protein>